<evidence type="ECO:0000313" key="15">
    <source>
        <dbReference type="Ensembl" id="ENSCVAP00000010142.1"/>
    </source>
</evidence>
<name>A0A3Q2CWE4_CYPVA</name>
<keyword evidence="5 11" id="KW-0863">Zinc-finger</keyword>
<feature type="domain" description="C2H2-type" evidence="14">
    <location>
        <begin position="358"/>
        <end position="385"/>
    </location>
</feature>
<dbReference type="PROSITE" id="PS50157">
    <property type="entry name" value="ZINC_FINGER_C2H2_2"/>
    <property type="match status" value="3"/>
</dbReference>
<organism evidence="15 16">
    <name type="scientific">Cyprinodon variegatus</name>
    <name type="common">Sheepshead minnow</name>
    <dbReference type="NCBI Taxonomy" id="28743"/>
    <lineage>
        <taxon>Eukaryota</taxon>
        <taxon>Metazoa</taxon>
        <taxon>Chordata</taxon>
        <taxon>Craniata</taxon>
        <taxon>Vertebrata</taxon>
        <taxon>Euteleostomi</taxon>
        <taxon>Actinopterygii</taxon>
        <taxon>Neopterygii</taxon>
        <taxon>Teleostei</taxon>
        <taxon>Neoteleostei</taxon>
        <taxon>Acanthomorphata</taxon>
        <taxon>Ovalentaria</taxon>
        <taxon>Atherinomorphae</taxon>
        <taxon>Cyprinodontiformes</taxon>
        <taxon>Cyprinodontidae</taxon>
        <taxon>Cyprinodon</taxon>
    </lineage>
</organism>
<dbReference type="GO" id="GO:0000978">
    <property type="term" value="F:RNA polymerase II cis-regulatory region sequence-specific DNA binding"/>
    <property type="evidence" value="ECO:0007669"/>
    <property type="project" value="TreeGrafter"/>
</dbReference>
<evidence type="ECO:0000256" key="4">
    <source>
        <dbReference type="ARBA" id="ARBA00022737"/>
    </source>
</evidence>
<dbReference type="PANTHER" id="PTHR46105:SF29">
    <property type="entry name" value="ZINC FINGER AND BTB DOMAIN CONTAINING 12"/>
    <property type="match status" value="1"/>
</dbReference>
<evidence type="ECO:0000256" key="12">
    <source>
        <dbReference type="SAM" id="MobiDB-lite"/>
    </source>
</evidence>
<keyword evidence="9" id="KW-0804">Transcription</keyword>
<dbReference type="GO" id="GO:0008270">
    <property type="term" value="F:zinc ion binding"/>
    <property type="evidence" value="ECO:0007669"/>
    <property type="project" value="UniProtKB-KW"/>
</dbReference>
<sequence length="455" mass="52008">MPDSLDTLHFTLPSHGDSVLNKMRTLREQHRFCDITLILRSPDSSAGLSVHFHGHRVVLAASSDFLRDQFLLHEDQGEMIVAAVPSVRVAKRLLLSCYTGLLEVIYLTAASVFQMNEVMDKCTQALSQYLKPNIFLDKPTRCFKETENYQLKRSWLCSTLENQREKDVVQPCTSIQKDNGKEEGAVLIQAMHGVSQESEVDSKNITETIENRKFVKATTESSEDQKLDLNTLKSEESVGNTIAHKDEVFQDFISVPAFEISGTVDHTVGDISQIQQEQEDKQDKNNHALKTQQEHGGNPIDFKISSLSREHSTKTAEDLVEASSRTVQVQRPYLCRKCDKIFQYLENYTDHLKEHRQYSCLVCGEGFSQRSKLTRHVRVHPDVKPFRCPLCHETFIQKVSLQEHHHLHTGCKYTIKERRNQEGKNNSHKKAAVKMVNIIRNSTLYKCLKVLQTKA</sequence>
<evidence type="ECO:0000256" key="2">
    <source>
        <dbReference type="ARBA" id="ARBA00004123"/>
    </source>
</evidence>
<reference evidence="15" key="1">
    <citation type="submission" date="2025-08" db="UniProtKB">
        <authorList>
            <consortium name="Ensembl"/>
        </authorList>
    </citation>
    <scope>IDENTIFICATION</scope>
</reference>
<keyword evidence="6" id="KW-0862">Zinc</keyword>
<evidence type="ECO:0000256" key="1">
    <source>
        <dbReference type="ARBA" id="ARBA00003767"/>
    </source>
</evidence>
<keyword evidence="16" id="KW-1185">Reference proteome</keyword>
<dbReference type="OMA" id="CPLCHET"/>
<evidence type="ECO:0000256" key="9">
    <source>
        <dbReference type="ARBA" id="ARBA00023163"/>
    </source>
</evidence>
<accession>A0A3Q2CWE4</accession>
<evidence type="ECO:0000256" key="7">
    <source>
        <dbReference type="ARBA" id="ARBA00023015"/>
    </source>
</evidence>
<protein>
    <submittedName>
        <fullName evidence="15">Zinc finger and BTB domain-containing protein 26-like</fullName>
    </submittedName>
</protein>
<keyword evidence="7" id="KW-0805">Transcription regulation</keyword>
<evidence type="ECO:0000259" key="13">
    <source>
        <dbReference type="PROSITE" id="PS50097"/>
    </source>
</evidence>
<dbReference type="Pfam" id="PF00651">
    <property type="entry name" value="BTB"/>
    <property type="match status" value="1"/>
</dbReference>
<dbReference type="PANTHER" id="PTHR46105">
    <property type="entry name" value="AGAP004733-PA"/>
    <property type="match status" value="1"/>
</dbReference>
<dbReference type="InterPro" id="IPR000210">
    <property type="entry name" value="BTB/POZ_dom"/>
</dbReference>
<dbReference type="GO" id="GO:0000981">
    <property type="term" value="F:DNA-binding transcription factor activity, RNA polymerase II-specific"/>
    <property type="evidence" value="ECO:0007669"/>
    <property type="project" value="TreeGrafter"/>
</dbReference>
<proteinExistence type="predicted"/>
<dbReference type="InterPro" id="IPR050457">
    <property type="entry name" value="ZnFinger_BTB_dom_contain"/>
</dbReference>
<dbReference type="InterPro" id="IPR011333">
    <property type="entry name" value="SKP1/BTB/POZ_sf"/>
</dbReference>
<feature type="domain" description="C2H2-type" evidence="14">
    <location>
        <begin position="386"/>
        <end position="413"/>
    </location>
</feature>
<dbReference type="PROSITE" id="PS50097">
    <property type="entry name" value="BTB"/>
    <property type="match status" value="1"/>
</dbReference>
<dbReference type="Pfam" id="PF00096">
    <property type="entry name" value="zf-C2H2"/>
    <property type="match status" value="1"/>
</dbReference>
<evidence type="ECO:0000313" key="16">
    <source>
        <dbReference type="Proteomes" id="UP000265020"/>
    </source>
</evidence>
<dbReference type="SMART" id="SM00355">
    <property type="entry name" value="ZnF_C2H2"/>
    <property type="match status" value="3"/>
</dbReference>
<feature type="domain" description="BTB" evidence="13">
    <location>
        <begin position="33"/>
        <end position="106"/>
    </location>
</feature>
<dbReference type="GO" id="GO:0005634">
    <property type="term" value="C:nucleus"/>
    <property type="evidence" value="ECO:0007669"/>
    <property type="project" value="UniProtKB-SubCell"/>
</dbReference>
<dbReference type="FunFam" id="3.30.160.60:FF:000030">
    <property type="entry name" value="Zinc finger protein 628"/>
    <property type="match status" value="1"/>
</dbReference>
<dbReference type="Gene3D" id="3.30.710.10">
    <property type="entry name" value="Potassium Channel Kv1.1, Chain A"/>
    <property type="match status" value="1"/>
</dbReference>
<evidence type="ECO:0000256" key="6">
    <source>
        <dbReference type="ARBA" id="ARBA00022833"/>
    </source>
</evidence>
<dbReference type="SUPFAM" id="SSF54695">
    <property type="entry name" value="POZ domain"/>
    <property type="match status" value="1"/>
</dbReference>
<dbReference type="InterPro" id="IPR013087">
    <property type="entry name" value="Znf_C2H2_type"/>
</dbReference>
<evidence type="ECO:0000256" key="11">
    <source>
        <dbReference type="PROSITE-ProRule" id="PRU00042"/>
    </source>
</evidence>
<dbReference type="Gene3D" id="3.30.160.60">
    <property type="entry name" value="Classic Zinc Finger"/>
    <property type="match status" value="2"/>
</dbReference>
<evidence type="ECO:0000256" key="5">
    <source>
        <dbReference type="ARBA" id="ARBA00022771"/>
    </source>
</evidence>
<keyword evidence="8" id="KW-0238">DNA-binding</keyword>
<reference evidence="15" key="2">
    <citation type="submission" date="2025-09" db="UniProtKB">
        <authorList>
            <consortium name="Ensembl"/>
        </authorList>
    </citation>
    <scope>IDENTIFICATION</scope>
</reference>
<evidence type="ECO:0000256" key="10">
    <source>
        <dbReference type="ARBA" id="ARBA00023242"/>
    </source>
</evidence>
<comment type="function">
    <text evidence="1">May be involved in transcriptional regulation.</text>
</comment>
<feature type="region of interest" description="Disordered" evidence="12">
    <location>
        <begin position="275"/>
        <end position="300"/>
    </location>
</feature>
<dbReference type="InterPro" id="IPR036236">
    <property type="entry name" value="Znf_C2H2_sf"/>
</dbReference>
<dbReference type="GeneTree" id="ENSGT00940000157920"/>
<keyword evidence="10" id="KW-0539">Nucleus</keyword>
<evidence type="ECO:0000259" key="14">
    <source>
        <dbReference type="PROSITE" id="PS50157"/>
    </source>
</evidence>
<dbReference type="PROSITE" id="PS00028">
    <property type="entry name" value="ZINC_FINGER_C2H2_1"/>
    <property type="match status" value="2"/>
</dbReference>
<evidence type="ECO:0000256" key="8">
    <source>
        <dbReference type="ARBA" id="ARBA00023125"/>
    </source>
</evidence>
<keyword evidence="4" id="KW-0677">Repeat</keyword>
<dbReference type="Ensembl" id="ENSCVAT00000016735.1">
    <property type="protein sequence ID" value="ENSCVAP00000010142.1"/>
    <property type="gene ID" value="ENSCVAG00000012217.1"/>
</dbReference>
<comment type="subcellular location">
    <subcellularLocation>
        <location evidence="2">Nucleus</location>
    </subcellularLocation>
</comment>
<dbReference type="Proteomes" id="UP000265020">
    <property type="component" value="Unassembled WGS sequence"/>
</dbReference>
<evidence type="ECO:0000256" key="3">
    <source>
        <dbReference type="ARBA" id="ARBA00022723"/>
    </source>
</evidence>
<keyword evidence="3" id="KW-0479">Metal-binding</keyword>
<dbReference type="SUPFAM" id="SSF57667">
    <property type="entry name" value="beta-beta-alpha zinc fingers"/>
    <property type="match status" value="2"/>
</dbReference>
<feature type="domain" description="C2H2-type" evidence="14">
    <location>
        <begin position="333"/>
        <end position="355"/>
    </location>
</feature>
<dbReference type="AlphaFoldDB" id="A0A3Q2CWE4"/>